<accession>A0ABZ2XKV0</accession>
<dbReference type="Gene3D" id="1.10.486.10">
    <property type="entry name" value="PCRA, domain 4"/>
    <property type="match status" value="1"/>
</dbReference>
<evidence type="ECO:0000259" key="14">
    <source>
        <dbReference type="PROSITE" id="PS51217"/>
    </source>
</evidence>
<dbReference type="PROSITE" id="PS51198">
    <property type="entry name" value="UVRD_HELICASE_ATP_BIND"/>
    <property type="match status" value="1"/>
</dbReference>
<evidence type="ECO:0000256" key="1">
    <source>
        <dbReference type="ARBA" id="ARBA00009922"/>
    </source>
</evidence>
<comment type="catalytic activity">
    <reaction evidence="8">
        <text>Couples ATP hydrolysis with the unwinding of duplex DNA by translocating in the 3'-5' direction.</text>
        <dbReference type="EC" id="5.6.2.4"/>
    </reaction>
</comment>
<proteinExistence type="inferred from homology"/>
<dbReference type="PROSITE" id="PS51217">
    <property type="entry name" value="UVRD_HELICASE_CTER"/>
    <property type="match status" value="1"/>
</dbReference>
<evidence type="ECO:0000256" key="9">
    <source>
        <dbReference type="ARBA" id="ARBA00034808"/>
    </source>
</evidence>
<keyword evidence="4 12" id="KW-0347">Helicase</keyword>
<dbReference type="EMBL" id="CP151407">
    <property type="protein sequence ID" value="WZJ23246.1"/>
    <property type="molecule type" value="Genomic_DNA"/>
</dbReference>
<evidence type="ECO:0000256" key="7">
    <source>
        <dbReference type="ARBA" id="ARBA00023235"/>
    </source>
</evidence>
<reference evidence="15 16" key="1">
    <citation type="submission" date="2024-04" db="EMBL/GenBank/DDBJ databases">
        <title>Dissimilatory iodate-reducing microorganisms contribute to the enrichment of iodine in groundwater.</title>
        <authorList>
            <person name="Jiang Z."/>
        </authorList>
    </citation>
    <scope>NUCLEOTIDE SEQUENCE [LARGE SCALE GENOMIC DNA]</scope>
    <source>
        <strain evidence="15 16">NCP973</strain>
        <plasmid evidence="15 16">unnamed1</plasmid>
    </source>
</reference>
<geneLocation type="plasmid" evidence="15 16">
    <name>unnamed1</name>
</geneLocation>
<evidence type="ECO:0000256" key="2">
    <source>
        <dbReference type="ARBA" id="ARBA00022741"/>
    </source>
</evidence>
<evidence type="ECO:0000256" key="5">
    <source>
        <dbReference type="ARBA" id="ARBA00022840"/>
    </source>
</evidence>
<gene>
    <name evidence="15" type="ORF">AADV58_17710</name>
</gene>
<dbReference type="Proteomes" id="UP001479520">
    <property type="component" value="Plasmid unnamed1"/>
</dbReference>
<sequence>MAFLQKHDDDARIPALRDDFGLSAVSGQLTPEQSAVVDHEHGHAIVGAVAGSGKTHTMVARVIRRLKQGVDPCRILVLMFNRSAKKEFVRRLARECAAHGLTPAEVQTFHSFGLRLCKRLESTGHLRSARLETDNYLLRQLAKQVLAEVNENSFDDDKLDLTYEVQNRFLEAVDLLKGDMYPGDKERTASIGVDKRFLYGFNTFEEIRQEKGLRFLSDLIYDPVMKAVEDPQLAALIGNRYDEIIVDEFQDVNELQVVMLRIIAGTRASVMAVGDDDQCIYSWRGARPDYMTHLFHAVFPGATRYTLPHTFRYGHALSMMANFVITKNKNRTDKLCISGTDRETTLDVRLPKGSNGSEVATVLKEWVATGRSLKEAVVLFREYSHTPSTEIALLRSGIPYVISGASPFFDRADVLGLRAYLQLASGSFDAISDSDRRFALFNALLQTPTLYLRRPVLDAISEQASASPEHFLQIAEHHFNSDTKAQSFTKNRRFEALSRWRWVMSHGAKMKAGDLLTAIIDKTNLYKEIDRNTPDLRDANEKKHMITQLMTLATSQNYSPGEFCAFLDELAIHYTNSSAENDRVELTSCHRAKGLEWPLVILPELSDSAFPSLRDGHTEADVESERRLFYVASTRAIERLVMLAPHDPAFIRAAHSGKSDASDKCTASRFLYEANILVASETAAGPRRIAPDPRCSALVARYSRMQGH</sequence>
<evidence type="ECO:0000256" key="10">
    <source>
        <dbReference type="ARBA" id="ARBA00034923"/>
    </source>
</evidence>
<dbReference type="CDD" id="cd17932">
    <property type="entry name" value="DEXQc_UvrD"/>
    <property type="match status" value="1"/>
</dbReference>
<comment type="similarity">
    <text evidence="1">Belongs to the helicase family. UvrD subfamily.</text>
</comment>
<dbReference type="Gene3D" id="1.10.10.160">
    <property type="match status" value="1"/>
</dbReference>
<dbReference type="InterPro" id="IPR014016">
    <property type="entry name" value="UvrD-like_ATP-bd"/>
</dbReference>
<evidence type="ECO:0000256" key="11">
    <source>
        <dbReference type="ARBA" id="ARBA00048988"/>
    </source>
</evidence>
<feature type="binding site" evidence="12">
    <location>
        <begin position="48"/>
        <end position="55"/>
    </location>
    <ligand>
        <name>ATP</name>
        <dbReference type="ChEBI" id="CHEBI:30616"/>
    </ligand>
</feature>
<evidence type="ECO:0000256" key="4">
    <source>
        <dbReference type="ARBA" id="ARBA00022806"/>
    </source>
</evidence>
<dbReference type="SUPFAM" id="SSF52540">
    <property type="entry name" value="P-loop containing nucleoside triphosphate hydrolases"/>
    <property type="match status" value="1"/>
</dbReference>
<dbReference type="InterPro" id="IPR013986">
    <property type="entry name" value="DExx_box_DNA_helicase_dom_sf"/>
</dbReference>
<dbReference type="GO" id="GO:0016787">
    <property type="term" value="F:hydrolase activity"/>
    <property type="evidence" value="ECO:0007669"/>
    <property type="project" value="UniProtKB-KW"/>
</dbReference>
<dbReference type="Gene3D" id="3.40.50.300">
    <property type="entry name" value="P-loop containing nucleotide triphosphate hydrolases"/>
    <property type="match status" value="2"/>
</dbReference>
<keyword evidence="3 12" id="KW-0378">Hydrolase</keyword>
<dbReference type="PANTHER" id="PTHR11070">
    <property type="entry name" value="UVRD / RECB / PCRA DNA HELICASE FAMILY MEMBER"/>
    <property type="match status" value="1"/>
</dbReference>
<evidence type="ECO:0000313" key="15">
    <source>
        <dbReference type="EMBL" id="WZJ23246.1"/>
    </source>
</evidence>
<dbReference type="EC" id="5.6.2.4" evidence="9"/>
<keyword evidence="6" id="KW-0238">DNA-binding</keyword>
<keyword evidence="2 12" id="KW-0547">Nucleotide-binding</keyword>
<evidence type="ECO:0000313" key="16">
    <source>
        <dbReference type="Proteomes" id="UP001479520"/>
    </source>
</evidence>
<feature type="domain" description="UvrD-like helicase ATP-binding" evidence="13">
    <location>
        <begin position="27"/>
        <end position="314"/>
    </location>
</feature>
<evidence type="ECO:0000256" key="3">
    <source>
        <dbReference type="ARBA" id="ARBA00022801"/>
    </source>
</evidence>
<evidence type="ECO:0000259" key="13">
    <source>
        <dbReference type="PROSITE" id="PS51198"/>
    </source>
</evidence>
<keyword evidence="5 12" id="KW-0067">ATP-binding</keyword>
<dbReference type="RefSeq" id="WP_341744585.1">
    <property type="nucleotide sequence ID" value="NZ_CP151407.1"/>
</dbReference>
<organism evidence="15 16">
    <name type="scientific">Azonexus hydrophilus</name>
    <dbReference type="NCBI Taxonomy" id="418702"/>
    <lineage>
        <taxon>Bacteria</taxon>
        <taxon>Pseudomonadati</taxon>
        <taxon>Pseudomonadota</taxon>
        <taxon>Betaproteobacteria</taxon>
        <taxon>Rhodocyclales</taxon>
        <taxon>Azonexaceae</taxon>
        <taxon>Azonexus</taxon>
    </lineage>
</organism>
<dbReference type="InterPro" id="IPR000212">
    <property type="entry name" value="DNA_helicase_UvrD/REP"/>
</dbReference>
<dbReference type="InterPro" id="IPR014017">
    <property type="entry name" value="DNA_helicase_UvrD-like_C"/>
</dbReference>
<name>A0ABZ2XKV0_9RHOO</name>
<dbReference type="GO" id="GO:0004386">
    <property type="term" value="F:helicase activity"/>
    <property type="evidence" value="ECO:0007669"/>
    <property type="project" value="UniProtKB-KW"/>
</dbReference>
<keyword evidence="7" id="KW-0413">Isomerase</keyword>
<evidence type="ECO:0000256" key="8">
    <source>
        <dbReference type="ARBA" id="ARBA00034617"/>
    </source>
</evidence>
<feature type="domain" description="UvrD-like helicase C-terminal" evidence="14">
    <location>
        <begin position="315"/>
        <end position="594"/>
    </location>
</feature>
<dbReference type="PANTHER" id="PTHR11070:SF2">
    <property type="entry name" value="ATP-DEPENDENT DNA HELICASE SRS2"/>
    <property type="match status" value="1"/>
</dbReference>
<evidence type="ECO:0000256" key="6">
    <source>
        <dbReference type="ARBA" id="ARBA00023125"/>
    </source>
</evidence>
<dbReference type="Pfam" id="PF00580">
    <property type="entry name" value="UvrD-helicase"/>
    <property type="match status" value="1"/>
</dbReference>
<evidence type="ECO:0000256" key="12">
    <source>
        <dbReference type="PROSITE-ProRule" id="PRU00560"/>
    </source>
</evidence>
<comment type="catalytic activity">
    <reaction evidence="11">
        <text>ATP + H2O = ADP + phosphate + H(+)</text>
        <dbReference type="Rhea" id="RHEA:13065"/>
        <dbReference type="ChEBI" id="CHEBI:15377"/>
        <dbReference type="ChEBI" id="CHEBI:15378"/>
        <dbReference type="ChEBI" id="CHEBI:30616"/>
        <dbReference type="ChEBI" id="CHEBI:43474"/>
        <dbReference type="ChEBI" id="CHEBI:456216"/>
        <dbReference type="EC" id="5.6.2.4"/>
    </reaction>
</comment>
<dbReference type="InterPro" id="IPR027417">
    <property type="entry name" value="P-loop_NTPase"/>
</dbReference>
<dbReference type="Pfam" id="PF13361">
    <property type="entry name" value="UvrD_C"/>
    <property type="match status" value="1"/>
</dbReference>
<keyword evidence="16" id="KW-1185">Reference proteome</keyword>
<protein>
    <recommendedName>
        <fullName evidence="9">DNA 3'-5' helicase</fullName>
        <ecNumber evidence="9">5.6.2.4</ecNumber>
    </recommendedName>
    <alternativeName>
        <fullName evidence="10">DNA 3'-5' helicase II</fullName>
    </alternativeName>
</protein>
<keyword evidence="15" id="KW-0614">Plasmid</keyword>